<accession>A0ABT9VNR1</accession>
<evidence type="ECO:0000256" key="6">
    <source>
        <dbReference type="ARBA" id="ARBA00022679"/>
    </source>
</evidence>
<keyword evidence="10 13" id="KW-0067">ATP-binding</keyword>
<organism evidence="15 16">
    <name type="scientific">Aeribacillus alveayuensis</name>
    <dbReference type="NCBI Taxonomy" id="279215"/>
    <lineage>
        <taxon>Bacteria</taxon>
        <taxon>Bacillati</taxon>
        <taxon>Bacillota</taxon>
        <taxon>Bacilli</taxon>
        <taxon>Bacillales</taxon>
        <taxon>Bacillaceae</taxon>
        <taxon>Aeribacillus</taxon>
    </lineage>
</organism>
<dbReference type="InterPro" id="IPR050156">
    <property type="entry name" value="TC-AMP_synthase_SUA5"/>
</dbReference>
<evidence type="ECO:0000256" key="13">
    <source>
        <dbReference type="PIRNR" id="PIRNR004930"/>
    </source>
</evidence>
<evidence type="ECO:0000256" key="7">
    <source>
        <dbReference type="ARBA" id="ARBA00022694"/>
    </source>
</evidence>
<dbReference type="InterPro" id="IPR006070">
    <property type="entry name" value="Sua5-like_dom"/>
</dbReference>
<proteinExistence type="inferred from homology"/>
<evidence type="ECO:0000256" key="10">
    <source>
        <dbReference type="ARBA" id="ARBA00022840"/>
    </source>
</evidence>
<evidence type="ECO:0000259" key="14">
    <source>
        <dbReference type="PROSITE" id="PS51163"/>
    </source>
</evidence>
<comment type="similarity">
    <text evidence="2 13">Belongs to the SUA5 family.</text>
</comment>
<evidence type="ECO:0000256" key="5">
    <source>
        <dbReference type="ARBA" id="ARBA00022490"/>
    </source>
</evidence>
<comment type="subcellular location">
    <subcellularLocation>
        <location evidence="1 13">Cytoplasm</location>
    </subcellularLocation>
</comment>
<gene>
    <name evidence="15" type="ORF">J2S06_001699</name>
</gene>
<evidence type="ECO:0000256" key="11">
    <source>
        <dbReference type="ARBA" id="ARBA00029774"/>
    </source>
</evidence>
<dbReference type="SUPFAM" id="SSF55821">
    <property type="entry name" value="YrdC/RibB"/>
    <property type="match status" value="1"/>
</dbReference>
<dbReference type="PROSITE" id="PS51163">
    <property type="entry name" value="YRDC"/>
    <property type="match status" value="1"/>
</dbReference>
<dbReference type="Pfam" id="PF01300">
    <property type="entry name" value="Sua5_yciO_yrdC"/>
    <property type="match status" value="1"/>
</dbReference>
<keyword evidence="16" id="KW-1185">Reference proteome</keyword>
<dbReference type="InterPro" id="IPR038385">
    <property type="entry name" value="Sua5/YwlC_C"/>
</dbReference>
<evidence type="ECO:0000256" key="3">
    <source>
        <dbReference type="ARBA" id="ARBA00012584"/>
    </source>
</evidence>
<keyword evidence="8 13" id="KW-0548">Nucleotidyltransferase</keyword>
<comment type="function">
    <text evidence="13">Required for the formation of a threonylcarbamoyl group on adenosine at position 37 (t(6)A37) in tRNAs that read codons beginning with adenine.</text>
</comment>
<feature type="domain" description="YrdC-like" evidence="14">
    <location>
        <begin position="32"/>
        <end position="218"/>
    </location>
</feature>
<keyword evidence="5 13" id="KW-0963">Cytoplasm</keyword>
<comment type="catalytic activity">
    <reaction evidence="12 13">
        <text>L-threonine + hydrogencarbonate + ATP = L-threonylcarbamoyladenylate + diphosphate + H2O</text>
        <dbReference type="Rhea" id="RHEA:36407"/>
        <dbReference type="ChEBI" id="CHEBI:15377"/>
        <dbReference type="ChEBI" id="CHEBI:17544"/>
        <dbReference type="ChEBI" id="CHEBI:30616"/>
        <dbReference type="ChEBI" id="CHEBI:33019"/>
        <dbReference type="ChEBI" id="CHEBI:57926"/>
        <dbReference type="ChEBI" id="CHEBI:73682"/>
        <dbReference type="EC" id="2.7.7.87"/>
    </reaction>
</comment>
<evidence type="ECO:0000313" key="15">
    <source>
        <dbReference type="EMBL" id="MDQ0162622.1"/>
    </source>
</evidence>
<name>A0ABT9VNR1_9BACI</name>
<sequence length="364" mass="39625">MIGIDVNKGVDIVMDTKIWVVDRVDKNVAATSPQIIEAASYLKKGEVVAFPTETVYGLGANARSDDAVLKIYEAKGRPSDNPLIVHIADSKQLQEFVQEIPDYAQKLIEHFWPGPLTLVLPKKNGLSTYVTAGLETVAVRMPAHPVALALLKASQLPIAAPSANLSGKPSPTLAKHVEQDLKGRIAGIVDGGPTGVGVESTVVDCTEEIPVILRPGGVSKEEIEAIIGQVCYDQNILDESQKPKSPGMKYTHYAPDAPLTIVDGSPEFLQSFINREKRNGKRVGVLTTEENKDKYEADRIIICGKRSDLKTVAAHLYDALRKFNEEPLDVLFSESFPREGVGQAIMNRLLKAAGHKIVAQSRFE</sequence>
<comment type="caution">
    <text evidence="15">The sequence shown here is derived from an EMBL/GenBank/DDBJ whole genome shotgun (WGS) entry which is preliminary data.</text>
</comment>
<keyword evidence="6 13" id="KW-0808">Transferase</keyword>
<dbReference type="Gene3D" id="3.90.870.10">
    <property type="entry name" value="DHBP synthase"/>
    <property type="match status" value="1"/>
</dbReference>
<evidence type="ECO:0000256" key="12">
    <source>
        <dbReference type="ARBA" id="ARBA00048366"/>
    </source>
</evidence>
<dbReference type="InterPro" id="IPR017945">
    <property type="entry name" value="DHBP_synth_RibB-like_a/b_dom"/>
</dbReference>
<evidence type="ECO:0000256" key="9">
    <source>
        <dbReference type="ARBA" id="ARBA00022741"/>
    </source>
</evidence>
<dbReference type="PANTHER" id="PTHR17490:SF16">
    <property type="entry name" value="THREONYLCARBAMOYL-AMP SYNTHASE"/>
    <property type="match status" value="1"/>
</dbReference>
<evidence type="ECO:0000256" key="8">
    <source>
        <dbReference type="ARBA" id="ARBA00022695"/>
    </source>
</evidence>
<dbReference type="Pfam" id="PF03481">
    <property type="entry name" value="Sua5_C"/>
    <property type="match status" value="1"/>
</dbReference>
<dbReference type="InterPro" id="IPR010923">
    <property type="entry name" value="T(6)A37_SUA5"/>
</dbReference>
<evidence type="ECO:0000256" key="1">
    <source>
        <dbReference type="ARBA" id="ARBA00004496"/>
    </source>
</evidence>
<dbReference type="InterPro" id="IPR005145">
    <property type="entry name" value="Sua5_C"/>
</dbReference>
<dbReference type="EMBL" id="JAUSTR010000005">
    <property type="protein sequence ID" value="MDQ0162622.1"/>
    <property type="molecule type" value="Genomic_DNA"/>
</dbReference>
<dbReference type="GO" id="GO:0061710">
    <property type="term" value="F:L-threonylcarbamoyladenylate synthase"/>
    <property type="evidence" value="ECO:0007669"/>
    <property type="project" value="UniProtKB-EC"/>
</dbReference>
<dbReference type="NCBIfam" id="TIGR00057">
    <property type="entry name" value="L-threonylcarbamoyladenylate synthase"/>
    <property type="match status" value="1"/>
</dbReference>
<dbReference type="EC" id="2.7.7.87" evidence="3 13"/>
<dbReference type="Proteomes" id="UP001225646">
    <property type="component" value="Unassembled WGS sequence"/>
</dbReference>
<dbReference type="PIRSF" id="PIRSF004930">
    <property type="entry name" value="Tln_factor_SUA5"/>
    <property type="match status" value="1"/>
</dbReference>
<evidence type="ECO:0000256" key="2">
    <source>
        <dbReference type="ARBA" id="ARBA00007663"/>
    </source>
</evidence>
<keyword evidence="7 13" id="KW-0819">tRNA processing</keyword>
<dbReference type="Gene3D" id="3.40.50.11030">
    <property type="entry name" value="Threonylcarbamoyl-AMP synthase, C-terminal domain"/>
    <property type="match status" value="1"/>
</dbReference>
<dbReference type="PANTHER" id="PTHR17490">
    <property type="entry name" value="SUA5"/>
    <property type="match status" value="1"/>
</dbReference>
<reference evidence="15 16" key="1">
    <citation type="submission" date="2023-07" db="EMBL/GenBank/DDBJ databases">
        <title>Genomic Encyclopedia of Type Strains, Phase IV (KMG-IV): sequencing the most valuable type-strain genomes for metagenomic binning, comparative biology and taxonomic classification.</title>
        <authorList>
            <person name="Goeker M."/>
        </authorList>
    </citation>
    <scope>NUCLEOTIDE SEQUENCE [LARGE SCALE GENOMIC DNA]</scope>
    <source>
        <strain evidence="15 16">DSM 19092</strain>
    </source>
</reference>
<evidence type="ECO:0000313" key="16">
    <source>
        <dbReference type="Proteomes" id="UP001225646"/>
    </source>
</evidence>
<keyword evidence="9 13" id="KW-0547">Nucleotide-binding</keyword>
<evidence type="ECO:0000256" key="4">
    <source>
        <dbReference type="ARBA" id="ARBA00015492"/>
    </source>
</evidence>
<protein>
    <recommendedName>
        <fullName evidence="4 13">Threonylcarbamoyl-AMP synthase</fullName>
        <shortName evidence="13">TC-AMP synthase</shortName>
        <ecNumber evidence="3 13">2.7.7.87</ecNumber>
    </recommendedName>
    <alternativeName>
        <fullName evidence="11 13">L-threonylcarbamoyladenylate synthase</fullName>
    </alternativeName>
</protein>